<name>A0A1G6R955_9ACTN</name>
<organism evidence="1 2">
    <name type="scientific">Nocardioides lianchengensis</name>
    <dbReference type="NCBI Taxonomy" id="1045774"/>
    <lineage>
        <taxon>Bacteria</taxon>
        <taxon>Bacillati</taxon>
        <taxon>Actinomycetota</taxon>
        <taxon>Actinomycetes</taxon>
        <taxon>Propionibacteriales</taxon>
        <taxon>Nocardioidaceae</taxon>
        <taxon>Nocardioides</taxon>
    </lineage>
</organism>
<dbReference type="PANTHER" id="PTHR37816">
    <property type="entry name" value="YALI0E33011P"/>
    <property type="match status" value="1"/>
</dbReference>
<accession>A0A1G6R955</accession>
<reference evidence="1 2" key="1">
    <citation type="submission" date="2016-10" db="EMBL/GenBank/DDBJ databases">
        <authorList>
            <person name="de Groot N.N."/>
        </authorList>
    </citation>
    <scope>NUCLEOTIDE SEQUENCE [LARGE SCALE GENOMIC DNA]</scope>
    <source>
        <strain evidence="1 2">CGMCC 4.6858</strain>
    </source>
</reference>
<proteinExistence type="predicted"/>
<evidence type="ECO:0000313" key="1">
    <source>
        <dbReference type="EMBL" id="SDD00416.1"/>
    </source>
</evidence>
<dbReference type="Proteomes" id="UP000199034">
    <property type="component" value="Unassembled WGS sequence"/>
</dbReference>
<dbReference type="OrthoDB" id="5508973at2"/>
<protein>
    <recommendedName>
        <fullName evidence="3">Adenylate kinase</fullName>
    </recommendedName>
</protein>
<gene>
    <name evidence="1" type="ORF">SAMN05421872_105178</name>
</gene>
<dbReference type="SUPFAM" id="SSF52540">
    <property type="entry name" value="P-loop containing nucleoside triphosphate hydrolases"/>
    <property type="match status" value="1"/>
</dbReference>
<dbReference type="AlphaFoldDB" id="A0A1G6R955"/>
<dbReference type="Gene3D" id="3.40.50.300">
    <property type="entry name" value="P-loop containing nucleotide triphosphate hydrolases"/>
    <property type="match status" value="1"/>
</dbReference>
<sequence length="180" mass="19761">MTCRLHLTGASGAGTTTLGRAVAGALSVPHADADDYFWVPTSPAYVEQREPAHRLRLMNEIFVPRPAWVLSGSMLGWGDEIVERCDGVVFLTLDPEVRLARLEARQLLRRGGAPIDDATSVFLAWARGYDDPGFDGRSRVRHEEWLDDLDRPVLRLDSALPVDVLCAAVVDWAAGLQGRA</sequence>
<dbReference type="InterPro" id="IPR027417">
    <property type="entry name" value="P-loop_NTPase"/>
</dbReference>
<dbReference type="EMBL" id="FMZM01000005">
    <property type="protein sequence ID" value="SDD00416.1"/>
    <property type="molecule type" value="Genomic_DNA"/>
</dbReference>
<dbReference type="InterPro" id="IPR052922">
    <property type="entry name" value="Cytidylate_Kinase-2"/>
</dbReference>
<dbReference type="PANTHER" id="PTHR37816:SF2">
    <property type="entry name" value="DNA TOPOLOGY MODULATION PROTEIN FLAR-RELATED PROTEIN"/>
    <property type="match status" value="1"/>
</dbReference>
<dbReference type="RefSeq" id="WP_090855030.1">
    <property type="nucleotide sequence ID" value="NZ_FMZM01000005.1"/>
</dbReference>
<evidence type="ECO:0008006" key="3">
    <source>
        <dbReference type="Google" id="ProtNLM"/>
    </source>
</evidence>
<keyword evidence="2" id="KW-1185">Reference proteome</keyword>
<dbReference type="STRING" id="1045774.SAMN05421872_105178"/>
<evidence type="ECO:0000313" key="2">
    <source>
        <dbReference type="Proteomes" id="UP000199034"/>
    </source>
</evidence>